<dbReference type="RefSeq" id="WP_091489557.1">
    <property type="nucleotide sequence ID" value="NZ_LT629692.1"/>
</dbReference>
<protein>
    <submittedName>
        <fullName evidence="1">Uncharacterized protein</fullName>
    </submittedName>
</protein>
<proteinExistence type="predicted"/>
<accession>A0A1G7ZQ87</accession>
<dbReference type="OrthoDB" id="4943146at2"/>
<keyword evidence="2" id="KW-1185">Reference proteome</keyword>
<dbReference type="Proteomes" id="UP000199009">
    <property type="component" value="Chromosome I"/>
</dbReference>
<sequence length="106" mass="11685">MGTNRRYAASVDRQMDERALQRIAASGPLETLSRAEQARDVLPVTSDPRPRIVKAWVRFGATPVQVDAEACMWTAKAVGIRFTVSGTTHRCWVWVGAVDDVAGESR</sequence>
<dbReference type="STRING" id="370764.SAMN04489810_2131"/>
<name>A0A1G7ZQ87_9MICO</name>
<reference evidence="1 2" key="1">
    <citation type="submission" date="2016-10" db="EMBL/GenBank/DDBJ databases">
        <authorList>
            <person name="de Groot N.N."/>
        </authorList>
    </citation>
    <scope>NUCLEOTIDE SEQUENCE [LARGE SCALE GENOMIC DNA]</scope>
    <source>
        <strain evidence="1 2">DSM 23142</strain>
    </source>
</reference>
<dbReference type="AlphaFoldDB" id="A0A1G7ZQ87"/>
<dbReference type="EMBL" id="LT629692">
    <property type="protein sequence ID" value="SDH10883.1"/>
    <property type="molecule type" value="Genomic_DNA"/>
</dbReference>
<organism evidence="1 2">
    <name type="scientific">Microbacterium pygmaeum</name>
    <dbReference type="NCBI Taxonomy" id="370764"/>
    <lineage>
        <taxon>Bacteria</taxon>
        <taxon>Bacillati</taxon>
        <taxon>Actinomycetota</taxon>
        <taxon>Actinomycetes</taxon>
        <taxon>Micrococcales</taxon>
        <taxon>Microbacteriaceae</taxon>
        <taxon>Microbacterium</taxon>
    </lineage>
</organism>
<evidence type="ECO:0000313" key="2">
    <source>
        <dbReference type="Proteomes" id="UP000199009"/>
    </source>
</evidence>
<gene>
    <name evidence="1" type="ORF">SAMN04489810_2131</name>
</gene>
<evidence type="ECO:0000313" key="1">
    <source>
        <dbReference type="EMBL" id="SDH10883.1"/>
    </source>
</evidence>